<dbReference type="EMBL" id="BMKG01000009">
    <property type="protein sequence ID" value="GGC02495.1"/>
    <property type="molecule type" value="Genomic_DNA"/>
</dbReference>
<gene>
    <name evidence="2" type="ORF">GCM10011572_25530</name>
    <name evidence="3" type="ORF">GM672_08955</name>
</gene>
<protein>
    <recommendedName>
        <fullName evidence="6">Right handed beta helix domain-containing protein</fullName>
    </recommendedName>
</protein>
<feature type="signal peptide" evidence="1">
    <location>
        <begin position="1"/>
        <end position="24"/>
    </location>
</feature>
<dbReference type="EMBL" id="WNKZ01000018">
    <property type="protein sequence ID" value="MTV52857.1"/>
    <property type="molecule type" value="Genomic_DNA"/>
</dbReference>
<evidence type="ECO:0000313" key="2">
    <source>
        <dbReference type="EMBL" id="GGC02495.1"/>
    </source>
</evidence>
<reference evidence="2" key="4">
    <citation type="submission" date="2024-05" db="EMBL/GenBank/DDBJ databases">
        <authorList>
            <person name="Sun Q."/>
            <person name="Zhou Y."/>
        </authorList>
    </citation>
    <scope>NUCLEOTIDE SEQUENCE</scope>
    <source>
        <strain evidence="2">CGMCC 1.15931</strain>
    </source>
</reference>
<comment type="caution">
    <text evidence="3">The sequence shown here is derived from an EMBL/GenBank/DDBJ whole genome shotgun (WGS) entry which is preliminary data.</text>
</comment>
<evidence type="ECO:0000313" key="3">
    <source>
        <dbReference type="EMBL" id="MTV52857.1"/>
    </source>
</evidence>
<reference evidence="2" key="1">
    <citation type="journal article" date="2014" name="Int. J. Syst. Evol. Microbiol.">
        <title>Complete genome of a new Firmicutes species belonging to the dominant human colonic microbiota ('Ruminococcus bicirculans') reveals two chromosomes and a selective capacity to utilize plant glucans.</title>
        <authorList>
            <consortium name="NISC Comparative Sequencing Program"/>
            <person name="Wegmann U."/>
            <person name="Louis P."/>
            <person name="Goesmann A."/>
            <person name="Henrissat B."/>
            <person name="Duncan S.H."/>
            <person name="Flint H.J."/>
        </authorList>
    </citation>
    <scope>NUCLEOTIDE SEQUENCE</scope>
    <source>
        <strain evidence="2">CGMCC 1.15931</strain>
    </source>
</reference>
<dbReference type="RefSeq" id="WP_155470183.1">
    <property type="nucleotide sequence ID" value="NZ_BMKG01000009.1"/>
</dbReference>
<dbReference type="Proteomes" id="UP000622638">
    <property type="component" value="Unassembled WGS sequence"/>
</dbReference>
<organism evidence="3 4">
    <name type="scientific">Pseudoduganella buxea</name>
    <dbReference type="NCBI Taxonomy" id="1949069"/>
    <lineage>
        <taxon>Bacteria</taxon>
        <taxon>Pseudomonadati</taxon>
        <taxon>Pseudomonadota</taxon>
        <taxon>Betaproteobacteria</taxon>
        <taxon>Burkholderiales</taxon>
        <taxon>Oxalobacteraceae</taxon>
        <taxon>Telluria group</taxon>
        <taxon>Pseudoduganella</taxon>
    </lineage>
</organism>
<dbReference type="SUPFAM" id="SSF51126">
    <property type="entry name" value="Pectin lyase-like"/>
    <property type="match status" value="1"/>
</dbReference>
<dbReference type="OrthoDB" id="8772891at2"/>
<sequence>MNNPSHVLFAIFAALALCSCPQRAGAVDGVVVITQARAIAGGVTPGDEPGFPVTISQPGSYRLASNLHVTASETGAIVLAADHVEVDLNGFTIFGPGKDSGHSAGIGAENYRGNYVVLRNGAVRSMGGDGVSLGWWVEVDEMSSMENGGNGIAITEGRVSRSRAIKNGRIGFLLYSTSQITRSIASENGRAGIVHYGGLISDSIIQGNMEAGIESHGNVAYWSNRIDLNQTGNVVGPSLELGANICGRSTACQ</sequence>
<dbReference type="AlphaFoldDB" id="A0A6I3SZ84"/>
<dbReference type="Proteomes" id="UP000430634">
    <property type="component" value="Unassembled WGS sequence"/>
</dbReference>
<name>A0A6I3SZ84_9BURK</name>
<reference evidence="5" key="2">
    <citation type="journal article" date="2019" name="Int. J. Syst. Evol. Microbiol.">
        <title>The Global Catalogue of Microorganisms (GCM) 10K type strain sequencing project: providing services to taxonomists for standard genome sequencing and annotation.</title>
        <authorList>
            <consortium name="The Broad Institute Genomics Platform"/>
            <consortium name="The Broad Institute Genome Sequencing Center for Infectious Disease"/>
            <person name="Wu L."/>
            <person name="Ma J."/>
        </authorList>
    </citation>
    <scope>NUCLEOTIDE SEQUENCE [LARGE SCALE GENOMIC DNA]</scope>
    <source>
        <strain evidence="5">CGMCC 1.15931</strain>
    </source>
</reference>
<keyword evidence="5" id="KW-1185">Reference proteome</keyword>
<proteinExistence type="predicted"/>
<evidence type="ECO:0000256" key="1">
    <source>
        <dbReference type="SAM" id="SignalP"/>
    </source>
</evidence>
<feature type="chain" id="PRO_5026264336" description="Right handed beta helix domain-containing protein" evidence="1">
    <location>
        <begin position="25"/>
        <end position="253"/>
    </location>
</feature>
<evidence type="ECO:0008006" key="6">
    <source>
        <dbReference type="Google" id="ProtNLM"/>
    </source>
</evidence>
<accession>A0A6I3SZ84</accession>
<evidence type="ECO:0000313" key="4">
    <source>
        <dbReference type="Proteomes" id="UP000430634"/>
    </source>
</evidence>
<evidence type="ECO:0000313" key="5">
    <source>
        <dbReference type="Proteomes" id="UP000622638"/>
    </source>
</evidence>
<keyword evidence="1" id="KW-0732">Signal</keyword>
<reference evidence="3 4" key="3">
    <citation type="submission" date="2019-11" db="EMBL/GenBank/DDBJ databases">
        <title>Type strains purchased from KCTC, JCM and DSMZ.</title>
        <authorList>
            <person name="Lu H."/>
        </authorList>
    </citation>
    <scope>NUCLEOTIDE SEQUENCE [LARGE SCALE GENOMIC DNA]</scope>
    <source>
        <strain evidence="3 4">KCTC 52429</strain>
    </source>
</reference>
<dbReference type="InterPro" id="IPR011050">
    <property type="entry name" value="Pectin_lyase_fold/virulence"/>
</dbReference>